<reference evidence="1" key="1">
    <citation type="submission" date="2022-05" db="EMBL/GenBank/DDBJ databases">
        <title>Chromosome-level genome of Chaenocephalus aceratus.</title>
        <authorList>
            <person name="Park H."/>
        </authorList>
    </citation>
    <scope>NUCLEOTIDE SEQUENCE</scope>
    <source>
        <strain evidence="1">KU_202001</strain>
    </source>
</reference>
<sequence length="52" mass="5460">QVGDPLPSCPQAVPYLRLQAVVTHANLVSSFSLPVCPHLKGSPRAPSALPRS</sequence>
<protein>
    <submittedName>
        <fullName evidence="1">Uncharacterized protein</fullName>
    </submittedName>
</protein>
<proteinExistence type="predicted"/>
<evidence type="ECO:0000313" key="2">
    <source>
        <dbReference type="Proteomes" id="UP001057452"/>
    </source>
</evidence>
<evidence type="ECO:0000313" key="1">
    <source>
        <dbReference type="EMBL" id="KAI4803894.1"/>
    </source>
</evidence>
<dbReference type="Proteomes" id="UP001057452">
    <property type="component" value="Chromosome 15"/>
</dbReference>
<dbReference type="EMBL" id="CM043799">
    <property type="protein sequence ID" value="KAI4803894.1"/>
    <property type="molecule type" value="Genomic_DNA"/>
</dbReference>
<feature type="non-terminal residue" evidence="1">
    <location>
        <position position="52"/>
    </location>
</feature>
<keyword evidence="2" id="KW-1185">Reference proteome</keyword>
<gene>
    <name evidence="1" type="ORF">KUCAC02_025541</name>
</gene>
<comment type="caution">
    <text evidence="1">The sequence shown here is derived from an EMBL/GenBank/DDBJ whole genome shotgun (WGS) entry which is preliminary data.</text>
</comment>
<accession>A0ACB9VUU7</accession>
<feature type="non-terminal residue" evidence="1">
    <location>
        <position position="1"/>
    </location>
</feature>
<organism evidence="1 2">
    <name type="scientific">Chaenocephalus aceratus</name>
    <name type="common">Blackfin icefish</name>
    <name type="synonym">Chaenichthys aceratus</name>
    <dbReference type="NCBI Taxonomy" id="36190"/>
    <lineage>
        <taxon>Eukaryota</taxon>
        <taxon>Metazoa</taxon>
        <taxon>Chordata</taxon>
        <taxon>Craniata</taxon>
        <taxon>Vertebrata</taxon>
        <taxon>Euteleostomi</taxon>
        <taxon>Actinopterygii</taxon>
        <taxon>Neopterygii</taxon>
        <taxon>Teleostei</taxon>
        <taxon>Neoteleostei</taxon>
        <taxon>Acanthomorphata</taxon>
        <taxon>Eupercaria</taxon>
        <taxon>Perciformes</taxon>
        <taxon>Notothenioidei</taxon>
        <taxon>Channichthyidae</taxon>
        <taxon>Chaenocephalus</taxon>
    </lineage>
</organism>
<name>A0ACB9VUU7_CHAAC</name>